<organism evidence="2 3">
    <name type="scientific">Allocatelliglobosispora scoriae</name>
    <dbReference type="NCBI Taxonomy" id="643052"/>
    <lineage>
        <taxon>Bacteria</taxon>
        <taxon>Bacillati</taxon>
        <taxon>Actinomycetota</taxon>
        <taxon>Actinomycetes</taxon>
        <taxon>Micromonosporales</taxon>
        <taxon>Micromonosporaceae</taxon>
        <taxon>Allocatelliglobosispora</taxon>
    </lineage>
</organism>
<name>A0A841C029_9ACTN</name>
<protein>
    <submittedName>
        <fullName evidence="2">Uncharacterized protein</fullName>
    </submittedName>
</protein>
<sequence length="46" mass="4827">MTVAEVDFGTHAARAVLMLLLLGITVSAMAMTIQALRRGNRGGGRV</sequence>
<keyword evidence="1" id="KW-0812">Transmembrane</keyword>
<dbReference type="Proteomes" id="UP000587527">
    <property type="component" value="Unassembled WGS sequence"/>
</dbReference>
<accession>A0A841C029</accession>
<gene>
    <name evidence="2" type="ORF">F4553_006532</name>
</gene>
<dbReference type="AlphaFoldDB" id="A0A841C029"/>
<proteinExistence type="predicted"/>
<keyword evidence="3" id="KW-1185">Reference proteome</keyword>
<keyword evidence="1" id="KW-0472">Membrane</keyword>
<evidence type="ECO:0000313" key="3">
    <source>
        <dbReference type="Proteomes" id="UP000587527"/>
    </source>
</evidence>
<comment type="caution">
    <text evidence="2">The sequence shown here is derived from an EMBL/GenBank/DDBJ whole genome shotgun (WGS) entry which is preliminary data.</text>
</comment>
<dbReference type="EMBL" id="JACHMN010000003">
    <property type="protein sequence ID" value="MBB5873098.1"/>
    <property type="molecule type" value="Genomic_DNA"/>
</dbReference>
<dbReference type="RefSeq" id="WP_221470565.1">
    <property type="nucleotide sequence ID" value="NZ_JACHMN010000003.1"/>
</dbReference>
<evidence type="ECO:0000313" key="2">
    <source>
        <dbReference type="EMBL" id="MBB5873098.1"/>
    </source>
</evidence>
<feature type="transmembrane region" description="Helical" evidence="1">
    <location>
        <begin position="12"/>
        <end position="36"/>
    </location>
</feature>
<evidence type="ECO:0000256" key="1">
    <source>
        <dbReference type="SAM" id="Phobius"/>
    </source>
</evidence>
<keyword evidence="1" id="KW-1133">Transmembrane helix</keyword>
<reference evidence="2 3" key="1">
    <citation type="submission" date="2020-08" db="EMBL/GenBank/DDBJ databases">
        <title>Sequencing the genomes of 1000 actinobacteria strains.</title>
        <authorList>
            <person name="Klenk H.-P."/>
        </authorList>
    </citation>
    <scope>NUCLEOTIDE SEQUENCE [LARGE SCALE GENOMIC DNA]</scope>
    <source>
        <strain evidence="2 3">DSM 45362</strain>
    </source>
</reference>